<organism evidence="3 4">
    <name type="scientific">Oceanicoccus sagamiensis</name>
    <dbReference type="NCBI Taxonomy" id="716816"/>
    <lineage>
        <taxon>Bacteria</taxon>
        <taxon>Pseudomonadati</taxon>
        <taxon>Pseudomonadota</taxon>
        <taxon>Gammaproteobacteria</taxon>
        <taxon>Cellvibrionales</taxon>
        <taxon>Spongiibacteraceae</taxon>
        <taxon>Oceanicoccus</taxon>
    </lineage>
</organism>
<evidence type="ECO:0000313" key="4">
    <source>
        <dbReference type="Proteomes" id="UP000193450"/>
    </source>
</evidence>
<feature type="compositionally biased region" description="Basic residues" evidence="1">
    <location>
        <begin position="97"/>
        <end position="108"/>
    </location>
</feature>
<keyword evidence="4" id="KW-1185">Reference proteome</keyword>
<evidence type="ECO:0000313" key="3">
    <source>
        <dbReference type="EMBL" id="ARN72773.1"/>
    </source>
</evidence>
<dbReference type="Gene3D" id="1.20.120.1490">
    <property type="match status" value="1"/>
</dbReference>
<dbReference type="Pfam" id="PF07813">
    <property type="entry name" value="LTXXQ"/>
    <property type="match status" value="1"/>
</dbReference>
<feature type="region of interest" description="Disordered" evidence="1">
    <location>
        <begin position="72"/>
        <end position="108"/>
    </location>
</feature>
<dbReference type="RefSeq" id="WP_085756862.1">
    <property type="nucleotide sequence ID" value="NZ_CP019343.1"/>
</dbReference>
<feature type="signal peptide" evidence="2">
    <location>
        <begin position="1"/>
        <end position="19"/>
    </location>
</feature>
<evidence type="ECO:0000256" key="2">
    <source>
        <dbReference type="SAM" id="SignalP"/>
    </source>
</evidence>
<dbReference type="STRING" id="716816.BST96_00775"/>
<dbReference type="EMBL" id="CP019343">
    <property type="protein sequence ID" value="ARN72773.1"/>
    <property type="molecule type" value="Genomic_DNA"/>
</dbReference>
<name>A0A1X9NFI1_9GAMM</name>
<keyword evidence="2" id="KW-0732">Signal</keyword>
<gene>
    <name evidence="3" type="ORF">BST96_00775</name>
</gene>
<dbReference type="AlphaFoldDB" id="A0A1X9NFI1"/>
<feature type="chain" id="PRO_5012733688" description="Zinc resistance-associated protein" evidence="2">
    <location>
        <begin position="20"/>
        <end position="108"/>
    </location>
</feature>
<accession>A0A1X9NFI1</accession>
<protein>
    <recommendedName>
        <fullName evidence="5">Zinc resistance-associated protein</fullName>
    </recommendedName>
</protein>
<proteinExistence type="predicted"/>
<feature type="compositionally biased region" description="Basic and acidic residues" evidence="1">
    <location>
        <begin position="85"/>
        <end position="96"/>
    </location>
</feature>
<reference evidence="3 4" key="1">
    <citation type="submission" date="2016-11" db="EMBL/GenBank/DDBJ databases">
        <title>Trade-off between light-utilization and light-protection in marine flavobacteria.</title>
        <authorList>
            <person name="Kumagai Y."/>
        </authorList>
    </citation>
    <scope>NUCLEOTIDE SEQUENCE [LARGE SCALE GENOMIC DNA]</scope>
    <source>
        <strain evidence="3 4">NBRC 107125</strain>
    </source>
</reference>
<evidence type="ECO:0008006" key="5">
    <source>
        <dbReference type="Google" id="ProtNLM"/>
    </source>
</evidence>
<dbReference type="Proteomes" id="UP000193450">
    <property type="component" value="Chromosome"/>
</dbReference>
<sequence length="108" mass="12549">MKLLISAILIALFSLSAVAGSHSDKSGDHRMEKMIKKLDLNEQQEQQVRAIMDSNKAERKAIREQMQALRDKTNQELSKVLTGEQMDKLTRMQEKRKDKKKDKKKDKH</sequence>
<dbReference type="InterPro" id="IPR012899">
    <property type="entry name" value="LTXXQ"/>
</dbReference>
<dbReference type="KEGG" id="osg:BST96_00775"/>
<evidence type="ECO:0000256" key="1">
    <source>
        <dbReference type="SAM" id="MobiDB-lite"/>
    </source>
</evidence>